<accession>A0AAU7T5B0</accession>
<reference evidence="1" key="1">
    <citation type="submission" date="2024-06" db="EMBL/GenBank/DDBJ databases">
        <title>Kribbella sp. strain HUAS MG21 genome sequences.</title>
        <authorList>
            <person name="Mo P."/>
        </authorList>
    </citation>
    <scope>NUCLEOTIDE SEQUENCE</scope>
    <source>
        <strain evidence="1">HUAS MG21</strain>
    </source>
</reference>
<evidence type="ECO:0000313" key="1">
    <source>
        <dbReference type="EMBL" id="XBV22022.1"/>
    </source>
</evidence>
<dbReference type="RefSeq" id="WP_350274872.1">
    <property type="nucleotide sequence ID" value="NZ_CP158165.1"/>
</dbReference>
<dbReference type="NCBIfam" id="NF033691">
    <property type="entry name" value="immunity_MafI"/>
    <property type="match status" value="1"/>
</dbReference>
<dbReference type="InterPro" id="IPR047880">
    <property type="entry name" value="MafI-like"/>
</dbReference>
<gene>
    <name evidence="1" type="ORF">ABN611_26080</name>
</gene>
<name>A0AAU7T5B0_9ACTN</name>
<dbReference type="EMBL" id="CP158165">
    <property type="protein sequence ID" value="XBV22022.1"/>
    <property type="molecule type" value="Genomic_DNA"/>
</dbReference>
<sequence length="85" mass="9607">MNWDELNGKLRRVVPELAPGLPVSEVQDICEYVDHDEPGLAFEMLCTQLYEHDAGIRSETVARLAELGVAMGLDPRQWQMLRVSP</sequence>
<dbReference type="AlphaFoldDB" id="A0AAU7T5B0"/>
<organism evidence="1">
    <name type="scientific">Kribbella sp. HUAS MG21</name>
    <dbReference type="NCBI Taxonomy" id="3160966"/>
    <lineage>
        <taxon>Bacteria</taxon>
        <taxon>Bacillati</taxon>
        <taxon>Actinomycetota</taxon>
        <taxon>Actinomycetes</taxon>
        <taxon>Propionibacteriales</taxon>
        <taxon>Kribbellaceae</taxon>
        <taxon>Kribbella</taxon>
    </lineage>
</organism>
<protein>
    <submittedName>
        <fullName evidence="1">MafI family immunity protein</fullName>
    </submittedName>
</protein>
<proteinExistence type="predicted"/>